<dbReference type="InterPro" id="IPR014712">
    <property type="entry name" value="ANTH_dom_sf"/>
</dbReference>
<proteinExistence type="predicted"/>
<dbReference type="FunFam" id="1.20.58.150:FF:000004">
    <property type="entry name" value="ENTH domain protein"/>
    <property type="match status" value="1"/>
</dbReference>
<dbReference type="GeneID" id="18260118"/>
<protein>
    <submittedName>
        <fullName evidence="5">Putative clathrin binding protein</fullName>
    </submittedName>
</protein>
<dbReference type="PANTHER" id="PTHR22951">
    <property type="entry name" value="CLATHRIN ASSEMBLY PROTEIN"/>
    <property type="match status" value="1"/>
</dbReference>
<dbReference type="GO" id="GO:0072583">
    <property type="term" value="P:clathrin-dependent endocytosis"/>
    <property type="evidence" value="ECO:0007669"/>
    <property type="project" value="InterPro"/>
</dbReference>
<dbReference type="OMA" id="AWTIVFK"/>
<dbReference type="eggNOG" id="KOG0251">
    <property type="taxonomic scope" value="Eukaryota"/>
</dbReference>
<dbReference type="InterPro" id="IPR008942">
    <property type="entry name" value="ENTH_VHS"/>
</dbReference>
<feature type="region of interest" description="Disordered" evidence="3">
    <location>
        <begin position="490"/>
        <end position="581"/>
    </location>
</feature>
<dbReference type="InterPro" id="IPR013809">
    <property type="entry name" value="ENTH"/>
</dbReference>
<feature type="region of interest" description="Disordered" evidence="3">
    <location>
        <begin position="276"/>
        <end position="316"/>
    </location>
</feature>
<dbReference type="GO" id="GO:0048268">
    <property type="term" value="P:clathrin coat assembly"/>
    <property type="evidence" value="ECO:0007669"/>
    <property type="project" value="InterPro"/>
</dbReference>
<dbReference type="FunFam" id="1.25.40.90:FF:000025">
    <property type="entry name" value="ENTH domain protein"/>
    <property type="match status" value="1"/>
</dbReference>
<dbReference type="InterPro" id="IPR045192">
    <property type="entry name" value="AP180-like"/>
</dbReference>
<dbReference type="Gene3D" id="1.25.40.90">
    <property type="match status" value="1"/>
</dbReference>
<feature type="compositionally biased region" description="Low complexity" evidence="3">
    <location>
        <begin position="518"/>
        <end position="553"/>
    </location>
</feature>
<evidence type="ECO:0000256" key="2">
    <source>
        <dbReference type="ARBA" id="ARBA00022490"/>
    </source>
</evidence>
<comment type="subcellular location">
    <subcellularLocation>
        <location evidence="1">Cytoplasm</location>
    </subcellularLocation>
</comment>
<feature type="compositionally biased region" description="Polar residues" evidence="3">
    <location>
        <begin position="490"/>
        <end position="516"/>
    </location>
</feature>
<dbReference type="Gene3D" id="1.20.58.150">
    <property type="entry name" value="ANTH domain"/>
    <property type="match status" value="1"/>
</dbReference>
<reference evidence="5 6" key="1">
    <citation type="journal article" date="2011" name="Cell">
        <title>Insight into structure and assembly of the nuclear pore complex by utilizing the genome of a eukaryotic thermophile.</title>
        <authorList>
            <person name="Amlacher S."/>
            <person name="Sarges P."/>
            <person name="Flemming D."/>
            <person name="van Noort V."/>
            <person name="Kunze R."/>
            <person name="Devos D.P."/>
            <person name="Arumugam M."/>
            <person name="Bork P."/>
            <person name="Hurt E."/>
        </authorList>
    </citation>
    <scope>NUCLEOTIDE SEQUENCE [LARGE SCALE GENOMIC DNA]</scope>
    <source>
        <strain evidence="6">DSM 1495 / CBS 144.50 / IMI 039719</strain>
    </source>
</reference>
<gene>
    <name evidence="5" type="ORF">CTHT_0060800</name>
</gene>
<feature type="compositionally biased region" description="Polar residues" evidence="3">
    <location>
        <begin position="554"/>
        <end position="566"/>
    </location>
</feature>
<dbReference type="GO" id="GO:0000149">
    <property type="term" value="F:SNARE binding"/>
    <property type="evidence" value="ECO:0007669"/>
    <property type="project" value="TreeGrafter"/>
</dbReference>
<dbReference type="GO" id="GO:0032050">
    <property type="term" value="F:clathrin heavy chain binding"/>
    <property type="evidence" value="ECO:0007669"/>
    <property type="project" value="TreeGrafter"/>
</dbReference>
<keyword evidence="2" id="KW-0963">Cytoplasm</keyword>
<dbReference type="GO" id="GO:0005545">
    <property type="term" value="F:1-phosphatidylinositol binding"/>
    <property type="evidence" value="ECO:0007669"/>
    <property type="project" value="InterPro"/>
</dbReference>
<dbReference type="PANTHER" id="PTHR22951:SF5">
    <property type="entry name" value="PHOSPHATIDYLINOSITOL-BINDING CLATHRIN ASSEMBLY PROTEIN LAP"/>
    <property type="match status" value="1"/>
</dbReference>
<organism evidence="6">
    <name type="scientific">Chaetomium thermophilum (strain DSM 1495 / CBS 144.50 / IMI 039719)</name>
    <name type="common">Thermochaetoides thermophila</name>
    <dbReference type="NCBI Taxonomy" id="759272"/>
    <lineage>
        <taxon>Eukaryota</taxon>
        <taxon>Fungi</taxon>
        <taxon>Dikarya</taxon>
        <taxon>Ascomycota</taxon>
        <taxon>Pezizomycotina</taxon>
        <taxon>Sordariomycetes</taxon>
        <taxon>Sordariomycetidae</taxon>
        <taxon>Sordariales</taxon>
        <taxon>Chaetomiaceae</taxon>
        <taxon>Thermochaetoides</taxon>
    </lineage>
</organism>
<name>G0SF49_CHATD</name>
<dbReference type="GO" id="GO:0030136">
    <property type="term" value="C:clathrin-coated vesicle"/>
    <property type="evidence" value="ECO:0007669"/>
    <property type="project" value="InterPro"/>
</dbReference>
<accession>G0SF49</accession>
<evidence type="ECO:0000313" key="6">
    <source>
        <dbReference type="Proteomes" id="UP000008066"/>
    </source>
</evidence>
<dbReference type="GO" id="GO:0006900">
    <property type="term" value="P:vesicle budding from membrane"/>
    <property type="evidence" value="ECO:0007669"/>
    <property type="project" value="TreeGrafter"/>
</dbReference>
<dbReference type="InterPro" id="IPR011417">
    <property type="entry name" value="ANTH_dom"/>
</dbReference>
<dbReference type="KEGG" id="cthr:CTHT_0060800"/>
<evidence type="ECO:0000313" key="5">
    <source>
        <dbReference type="EMBL" id="EGS18065.1"/>
    </source>
</evidence>
<dbReference type="GO" id="GO:0005905">
    <property type="term" value="C:clathrin-coated pit"/>
    <property type="evidence" value="ECO:0007669"/>
    <property type="project" value="TreeGrafter"/>
</dbReference>
<dbReference type="Proteomes" id="UP000008066">
    <property type="component" value="Unassembled WGS sequence"/>
</dbReference>
<evidence type="ECO:0000256" key="3">
    <source>
        <dbReference type="SAM" id="MobiDB-lite"/>
    </source>
</evidence>
<keyword evidence="6" id="KW-1185">Reference proteome</keyword>
<evidence type="ECO:0000256" key="1">
    <source>
        <dbReference type="ARBA" id="ARBA00004496"/>
    </source>
</evidence>
<dbReference type="PROSITE" id="PS50942">
    <property type="entry name" value="ENTH"/>
    <property type="match status" value="1"/>
</dbReference>
<dbReference type="EMBL" id="GL988046">
    <property type="protein sequence ID" value="EGS18065.1"/>
    <property type="molecule type" value="Genomic_DNA"/>
</dbReference>
<sequence>MASSFEKSVKGATKIKLAPPKTKYIEHILVATHSGEAGVGEVFRALQYRLRDSAWTVVFKSLITVHLMIREGSPDVTLAYLAKHRNLLAVSVFSDAQTQGRNIRHYANYLSERARAFRETKIDWVRMREPRLEKLPVEKGLLRETEIVQNQVTALLKCDVMDNEPENEITITVFRLLVLDLLALFQALNQGLINILGHFFELSKPDAERALEIYRTFAKQTDYVVQYLSVARQYEHHTRVEVPKLKHAPVNLGRQLEEYLRDPDFEIHRRQYLAEQEAKKKGLSSKAKTSSSTNTKSTATQSSDSTSKPEASKGPDADLIDFFESIEQNQTTMVVQAQPVQTQPQPQPQPQPQVQMSMGMSPWGPTPFQTQPVAQVAQVQPNAFMAQPTGFQTGIGLQQQAQTPFSMPQQTPQQLNPSFTGAGFGGFTAQAQPQAAFQPTTLAPIPQDSMATFQTQTTVPTTTAPTFQTGLQAPQSTNPFRQSMLMAQQTGSPFTSTPASVNQQRPTTSPSTNPFARTSPQTSTQPFTTPVSSSPFQQTTTTTAAPMQQPLPTGSTNPFAKNFTGSQATQQAQQQQHVQQRPVTAGGILSQPTGSTNPFRQGAFVNHTTGLGWQHSQQPIGGGLDQLETIPVFPRPAAQTPWQQ</sequence>
<dbReference type="SMART" id="SM00273">
    <property type="entry name" value="ENTH"/>
    <property type="match status" value="1"/>
</dbReference>
<dbReference type="Pfam" id="PF07651">
    <property type="entry name" value="ANTH"/>
    <property type="match status" value="1"/>
</dbReference>
<feature type="compositionally biased region" description="Low complexity" evidence="3">
    <location>
        <begin position="284"/>
        <end position="303"/>
    </location>
</feature>
<feature type="domain" description="ENTH" evidence="4">
    <location>
        <begin position="1"/>
        <end position="124"/>
    </location>
</feature>
<dbReference type="AlphaFoldDB" id="G0SF49"/>
<dbReference type="RefSeq" id="XP_006696396.1">
    <property type="nucleotide sequence ID" value="XM_006696333.1"/>
</dbReference>
<dbReference type="SUPFAM" id="SSF89009">
    <property type="entry name" value="GAT-like domain"/>
    <property type="match status" value="1"/>
</dbReference>
<feature type="compositionally biased region" description="Low complexity" evidence="3">
    <location>
        <begin position="567"/>
        <end position="580"/>
    </location>
</feature>
<dbReference type="SUPFAM" id="SSF48464">
    <property type="entry name" value="ENTH/VHS domain"/>
    <property type="match status" value="1"/>
</dbReference>
<dbReference type="OrthoDB" id="44015at2759"/>
<evidence type="ECO:0000259" key="4">
    <source>
        <dbReference type="PROSITE" id="PS50942"/>
    </source>
</evidence>
<dbReference type="CDD" id="cd16988">
    <property type="entry name" value="ANTH_N_YAP180"/>
    <property type="match status" value="1"/>
</dbReference>
<dbReference type="STRING" id="759272.G0SF49"/>
<dbReference type="GO" id="GO:0005546">
    <property type="term" value="F:phosphatidylinositol-4,5-bisphosphate binding"/>
    <property type="evidence" value="ECO:0007669"/>
    <property type="project" value="TreeGrafter"/>
</dbReference>
<dbReference type="HOGENOM" id="CLU_014248_1_0_1"/>